<evidence type="ECO:0000313" key="9">
    <source>
        <dbReference type="Proteomes" id="UP000190962"/>
    </source>
</evidence>
<keyword evidence="3" id="KW-0378">Hydrolase</keyword>
<dbReference type="EMBL" id="JRAA01000002">
    <property type="protein sequence ID" value="KHF25353.1"/>
    <property type="molecule type" value="Genomic_DNA"/>
</dbReference>
<evidence type="ECO:0000259" key="5">
    <source>
        <dbReference type="Pfam" id="PF24827"/>
    </source>
</evidence>
<name>A0A0B0H5B4_SOVGS</name>
<organism evidence="6 8">
    <name type="scientific">Solemya velum gill symbiont</name>
    <dbReference type="NCBI Taxonomy" id="2340"/>
    <lineage>
        <taxon>Bacteria</taxon>
        <taxon>Pseudomonadati</taxon>
        <taxon>Pseudomonadota</taxon>
        <taxon>Gammaproteobacteria</taxon>
        <taxon>sulfur-oxidizing symbionts</taxon>
    </lineage>
</organism>
<dbReference type="OrthoDB" id="9782876at2"/>
<dbReference type="GO" id="GO:0046872">
    <property type="term" value="F:metal ion binding"/>
    <property type="evidence" value="ECO:0007669"/>
    <property type="project" value="UniProtKB-KW"/>
</dbReference>
<sequence>MIELQQLDQIPDGLLDCEAIELADFLGAPTLLHLQGKREPALFVTILLHGNETTGWEAMRRLLRQYQAGGGEHPLPRNLSIFFGNLSAAKAGLRKLERQPDFNRVWEGGDTVEAGLMQHVLSVMDERGMFASIDIHNNTGINPHYACINVIDPQFLRLALLFSRLVIYFIRPRGVQSIALASRCPAVTLECGKVGDQLGVDHAVEYVNSVLHLQELDSEPLHHEEIDLYHTVATVKVPESISFAFGDDSKELSLSPGLERFNFSEINASTIWGDVFGDELPLEVTGEQGEDVSEHYFSVDDGRIVNRVAIMPSMLTMNERVIRQDCLCYLMERYALPQELLI</sequence>
<dbReference type="GeneID" id="86991578"/>
<gene>
    <name evidence="7" type="ORF">BOV88_06215</name>
    <name evidence="6" type="ORF">JV46_06770</name>
</gene>
<dbReference type="GO" id="GO:0016788">
    <property type="term" value="F:hydrolase activity, acting on ester bonds"/>
    <property type="evidence" value="ECO:0007669"/>
    <property type="project" value="InterPro"/>
</dbReference>
<evidence type="ECO:0000313" key="6">
    <source>
        <dbReference type="EMBL" id="KHF25353.1"/>
    </source>
</evidence>
<dbReference type="Pfam" id="PF24827">
    <property type="entry name" value="AstE_AspA_cat"/>
    <property type="match status" value="1"/>
</dbReference>
<evidence type="ECO:0000256" key="3">
    <source>
        <dbReference type="ARBA" id="ARBA00022801"/>
    </source>
</evidence>
<dbReference type="PATRIC" id="fig|2340.3.peg.1974"/>
<dbReference type="SUPFAM" id="SSF53187">
    <property type="entry name" value="Zn-dependent exopeptidases"/>
    <property type="match status" value="1"/>
</dbReference>
<dbReference type="eggNOG" id="COG3608">
    <property type="taxonomic scope" value="Bacteria"/>
</dbReference>
<keyword evidence="4" id="KW-0862">Zinc</keyword>
<keyword evidence="8" id="KW-1185">Reference proteome</keyword>
<reference evidence="6 8" key="1">
    <citation type="journal article" date="2014" name="BMC Genomics">
        <title>The genome of the intracellular bacterium of the coastal bivalve, Solemya velum: a blueprint for thriving in and out of symbiosis.</title>
        <authorList>
            <person name="Dmytrenko O."/>
            <person name="Russell S.L."/>
            <person name="Loo W.T."/>
            <person name="Fontanez K.M."/>
            <person name="Liao L."/>
            <person name="Roeselers G."/>
            <person name="Sharma R."/>
            <person name="Stewart F.J."/>
            <person name="Newton I.L."/>
            <person name="Woyke T."/>
            <person name="Wu D."/>
            <person name="Lang J.M."/>
            <person name="Eisen J.A."/>
            <person name="Cavanaugh C.M."/>
        </authorList>
    </citation>
    <scope>NUCLEOTIDE SEQUENCE [LARGE SCALE GENOMIC DNA]</scope>
    <source>
        <strain evidence="6 8">WH</strain>
    </source>
</reference>
<evidence type="ECO:0000256" key="4">
    <source>
        <dbReference type="ARBA" id="ARBA00022833"/>
    </source>
</evidence>
<evidence type="ECO:0000313" key="7">
    <source>
        <dbReference type="EMBL" id="OOY35111.1"/>
    </source>
</evidence>
<dbReference type="Proteomes" id="UP000030856">
    <property type="component" value="Unassembled WGS sequence"/>
</dbReference>
<dbReference type="InterPro" id="IPR055438">
    <property type="entry name" value="AstE_AspA_cat"/>
</dbReference>
<keyword evidence="2" id="KW-0479">Metal-binding</keyword>
<dbReference type="RefSeq" id="WP_043117582.1">
    <property type="nucleotide sequence ID" value="NZ_JRAA01000002.1"/>
</dbReference>
<comment type="caution">
    <text evidence="6">The sequence shown here is derived from an EMBL/GenBank/DDBJ whole genome shotgun (WGS) entry which is preliminary data.</text>
</comment>
<feature type="domain" description="Succinylglutamate desuccinylase/Aspartoacylase catalytic" evidence="5">
    <location>
        <begin position="48"/>
        <end position="155"/>
    </location>
</feature>
<protein>
    <submittedName>
        <fullName evidence="7">Peptidase M14</fullName>
    </submittedName>
</protein>
<dbReference type="Proteomes" id="UP000190962">
    <property type="component" value="Unassembled WGS sequence"/>
</dbReference>
<evidence type="ECO:0000313" key="8">
    <source>
        <dbReference type="Proteomes" id="UP000030856"/>
    </source>
</evidence>
<dbReference type="STRING" id="2340.JV46_06770"/>
<dbReference type="Gene3D" id="3.40.630.10">
    <property type="entry name" value="Zn peptidases"/>
    <property type="match status" value="1"/>
</dbReference>
<dbReference type="AlphaFoldDB" id="A0A0B0H5B4"/>
<comment type="cofactor">
    <cofactor evidence="1">
        <name>Zn(2+)</name>
        <dbReference type="ChEBI" id="CHEBI:29105"/>
    </cofactor>
</comment>
<proteinExistence type="predicted"/>
<evidence type="ECO:0000256" key="1">
    <source>
        <dbReference type="ARBA" id="ARBA00001947"/>
    </source>
</evidence>
<reference evidence="7 9" key="2">
    <citation type="submission" date="2016-11" db="EMBL/GenBank/DDBJ databases">
        <title>Mixed transmission modes and dynamic genome evolution in an obligate animal-bacterial symbiosis.</title>
        <authorList>
            <person name="Russell S.L."/>
            <person name="Corbett-Detig R.B."/>
            <person name="Cavanaugh C.M."/>
        </authorList>
    </citation>
    <scope>NUCLEOTIDE SEQUENCE [LARGE SCALE GENOMIC DNA]</scope>
    <source>
        <strain evidence="7">MA-KB16</strain>
    </source>
</reference>
<accession>A0A0B0H5B4</accession>
<evidence type="ECO:0000256" key="2">
    <source>
        <dbReference type="ARBA" id="ARBA00022723"/>
    </source>
</evidence>
<dbReference type="CDD" id="cd06256">
    <property type="entry name" value="M14_ASTE_ASPA-like"/>
    <property type="match status" value="1"/>
</dbReference>
<dbReference type="EMBL" id="MPNX01000007">
    <property type="protein sequence ID" value="OOY35111.1"/>
    <property type="molecule type" value="Genomic_DNA"/>
</dbReference>